<reference evidence="2 3" key="1">
    <citation type="journal article" date="2015" name="Int. J. Syst. Evol. Microbiol.">
        <title>Micromonospora costi sp. nov., isolated from a leaf of Costus speciosus.</title>
        <authorList>
            <person name="Thawai C."/>
        </authorList>
    </citation>
    <scope>NUCLEOTIDE SEQUENCE [LARGE SCALE GENOMIC DNA]</scope>
    <source>
        <strain evidence="2 3">CS1-12</strain>
    </source>
</reference>
<evidence type="ECO:0000256" key="1">
    <source>
        <dbReference type="SAM" id="SignalP"/>
    </source>
</evidence>
<keyword evidence="3" id="KW-1185">Reference proteome</keyword>
<protein>
    <recommendedName>
        <fullName evidence="4">Surface-anchored protein</fullName>
    </recommendedName>
</protein>
<keyword evidence="1" id="KW-0732">Signal</keyword>
<comment type="caution">
    <text evidence="2">The sequence shown here is derived from an EMBL/GenBank/DDBJ whole genome shotgun (WGS) entry which is preliminary data.</text>
</comment>
<sequence length="218" mass="22881">MRRTLRHLLAPAILGLALVATALPAQAATTLPVVFRTGHLDVVDVAYEAGELEIGVHDEDNDVEYGSDEVKLVVKRQAKVTVPADPAFAFLGTPGVSTVWTLPEIQNPDLIWPGIAAEEIEPGVFAGDSLTLSVRSVTGPGQLAIYTENAVGQPNVLADSGDGLPDSINLTAGDHMHANWAFDEAGTYRVVVRATGVVAATGQPVTSAPATLHFTVKE</sequence>
<dbReference type="OrthoDB" id="4424311at2"/>
<organism evidence="2 3">
    <name type="scientific">Micromonospora costi</name>
    <dbReference type="NCBI Taxonomy" id="1530042"/>
    <lineage>
        <taxon>Bacteria</taxon>
        <taxon>Bacillati</taxon>
        <taxon>Actinomycetota</taxon>
        <taxon>Actinomycetes</taxon>
        <taxon>Micromonosporales</taxon>
        <taxon>Micromonosporaceae</taxon>
        <taxon>Micromonospora</taxon>
    </lineage>
</organism>
<evidence type="ECO:0008006" key="4">
    <source>
        <dbReference type="Google" id="ProtNLM"/>
    </source>
</evidence>
<name>A0A3B0AAB3_9ACTN</name>
<feature type="chain" id="PRO_5017291913" description="Surface-anchored protein" evidence="1">
    <location>
        <begin position="28"/>
        <end position="218"/>
    </location>
</feature>
<dbReference type="EMBL" id="RBAN01000001">
    <property type="protein sequence ID" value="RKN57655.1"/>
    <property type="molecule type" value="Genomic_DNA"/>
</dbReference>
<dbReference type="AlphaFoldDB" id="A0A3B0AAB3"/>
<proteinExistence type="predicted"/>
<evidence type="ECO:0000313" key="3">
    <source>
        <dbReference type="Proteomes" id="UP000279968"/>
    </source>
</evidence>
<dbReference type="Proteomes" id="UP000279968">
    <property type="component" value="Unassembled WGS sequence"/>
</dbReference>
<accession>A0A3B0AAB3</accession>
<evidence type="ECO:0000313" key="2">
    <source>
        <dbReference type="EMBL" id="RKN57655.1"/>
    </source>
</evidence>
<dbReference type="NCBIfam" id="NF038134">
    <property type="entry name" value="choice_anch_M"/>
    <property type="match status" value="1"/>
</dbReference>
<dbReference type="InterPro" id="IPR022435">
    <property type="entry name" value="Surface-anchored_actinobac"/>
</dbReference>
<gene>
    <name evidence="2" type="ORF">D7193_03110</name>
</gene>
<feature type="signal peptide" evidence="1">
    <location>
        <begin position="1"/>
        <end position="27"/>
    </location>
</feature>
<dbReference type="RefSeq" id="WP_120777845.1">
    <property type="nucleotide sequence ID" value="NZ_JBHLUP010000009.1"/>
</dbReference>
<dbReference type="NCBIfam" id="TIGR03769">
    <property type="entry name" value="P_ac_wall_RPT"/>
    <property type="match status" value="1"/>
</dbReference>